<gene>
    <name evidence="3" type="ORF">GTW23_21010</name>
</gene>
<sequence>MAEHSPDRHTIAVTGVGALIGQGIARSLRPAGRARIVGIDRRITPFSQSFCDICLQKPEADEASEAYLDFWRNLVRTHSVDLILPGLSVDMEFFNTHRAAFDEMGVPVALNRAELIELCADKFDFYTTYRAAGFPAIPSARPESWVSAVSELGPAPLLLKPRRGEGSSGIVKLHDEVDFAYWTRRNGDNWLLQTIIGTDADEYTVGLYGLGDGTYAGPIIMRRRLTRSGHTGETEVMDHPAIAELTGRIARHFKPVGPTNLQFRVQDDIPYLLEINPRFSSSCSLRAAFGFVEAEMCIDDLLEGRRPGVPHIRRGTALRYNEDFIAHVGDTL</sequence>
<dbReference type="EMBL" id="JAAAML010000004">
    <property type="protein sequence ID" value="MCO6410670.1"/>
    <property type="molecule type" value="Genomic_DNA"/>
</dbReference>
<dbReference type="InterPro" id="IPR011761">
    <property type="entry name" value="ATP-grasp"/>
</dbReference>
<organism evidence="3 4">
    <name type="scientific">Hoeflea alexandrii</name>
    <dbReference type="NCBI Taxonomy" id="288436"/>
    <lineage>
        <taxon>Bacteria</taxon>
        <taxon>Pseudomonadati</taxon>
        <taxon>Pseudomonadota</taxon>
        <taxon>Alphaproteobacteria</taxon>
        <taxon>Hyphomicrobiales</taxon>
        <taxon>Rhizobiaceae</taxon>
        <taxon>Hoeflea</taxon>
    </lineage>
</organism>
<feature type="domain" description="ATP-grasp" evidence="2">
    <location>
        <begin position="126"/>
        <end position="302"/>
    </location>
</feature>
<accession>A0ABT1CWV2</accession>
<keyword evidence="1" id="KW-0067">ATP-binding</keyword>
<evidence type="ECO:0000256" key="1">
    <source>
        <dbReference type="PROSITE-ProRule" id="PRU00409"/>
    </source>
</evidence>
<dbReference type="NCBIfam" id="NF009402">
    <property type="entry name" value="PRK12767.1-1"/>
    <property type="match status" value="1"/>
</dbReference>
<protein>
    <submittedName>
        <fullName evidence="3">ATP-grasp domain-containing protein</fullName>
    </submittedName>
</protein>
<comment type="caution">
    <text evidence="3">The sequence shown here is derived from an EMBL/GenBank/DDBJ whole genome shotgun (WGS) entry which is preliminary data.</text>
</comment>
<name>A0ABT1CWV2_9HYPH</name>
<evidence type="ECO:0000259" key="2">
    <source>
        <dbReference type="PROSITE" id="PS50975"/>
    </source>
</evidence>
<dbReference type="RefSeq" id="WP_252917380.1">
    <property type="nucleotide sequence ID" value="NZ_JAAAML010000004.1"/>
</dbReference>
<dbReference type="SUPFAM" id="SSF56059">
    <property type="entry name" value="Glutathione synthetase ATP-binding domain-like"/>
    <property type="match status" value="1"/>
</dbReference>
<keyword evidence="4" id="KW-1185">Reference proteome</keyword>
<dbReference type="PROSITE" id="PS50975">
    <property type="entry name" value="ATP_GRASP"/>
    <property type="match status" value="1"/>
</dbReference>
<dbReference type="Proteomes" id="UP001320715">
    <property type="component" value="Unassembled WGS sequence"/>
</dbReference>
<proteinExistence type="predicted"/>
<reference evidence="3 4" key="1">
    <citation type="submission" date="2020-01" db="EMBL/GenBank/DDBJ databases">
        <title>Genomes of bacteria type strains.</title>
        <authorList>
            <person name="Chen J."/>
            <person name="Zhu S."/>
            <person name="Yang J."/>
        </authorList>
    </citation>
    <scope>NUCLEOTIDE SEQUENCE [LARGE SCALE GENOMIC DNA]</scope>
    <source>
        <strain evidence="3 4">DSM 16655</strain>
    </source>
</reference>
<evidence type="ECO:0000313" key="3">
    <source>
        <dbReference type="EMBL" id="MCO6410670.1"/>
    </source>
</evidence>
<dbReference type="Gene3D" id="3.40.50.20">
    <property type="match status" value="1"/>
</dbReference>
<dbReference type="Pfam" id="PF15632">
    <property type="entry name" value="ATPgrasp_Ter"/>
    <property type="match status" value="1"/>
</dbReference>
<keyword evidence="1" id="KW-0547">Nucleotide-binding</keyword>
<evidence type="ECO:0000313" key="4">
    <source>
        <dbReference type="Proteomes" id="UP001320715"/>
    </source>
</evidence>
<dbReference type="Gene3D" id="3.30.470.20">
    <property type="entry name" value="ATP-grasp fold, B domain"/>
    <property type="match status" value="1"/>
</dbReference>